<evidence type="ECO:0000256" key="3">
    <source>
        <dbReference type="ARBA" id="ARBA00017228"/>
    </source>
</evidence>
<dbReference type="CDD" id="cd01335">
    <property type="entry name" value="Radical_SAM"/>
    <property type="match status" value="1"/>
</dbReference>
<dbReference type="InterPro" id="IPR010723">
    <property type="entry name" value="HemN_C"/>
</dbReference>
<dbReference type="PANTHER" id="PTHR13932:SF5">
    <property type="entry name" value="RADICAL S-ADENOSYL METHIONINE DOMAIN-CONTAINING PROTEIN 1, MITOCHONDRIAL"/>
    <property type="match status" value="1"/>
</dbReference>
<keyword evidence="9 10" id="KW-0143">Chaperone</keyword>
<comment type="similarity">
    <text evidence="2">Belongs to the anaerobic coproporphyrinogen-III oxidase family. HemW subfamily.</text>
</comment>
<dbReference type="GO" id="GO:0006779">
    <property type="term" value="P:porphyrin-containing compound biosynthetic process"/>
    <property type="evidence" value="ECO:0007669"/>
    <property type="project" value="InterPro"/>
</dbReference>
<feature type="domain" description="Radical SAM core" evidence="11">
    <location>
        <begin position="1"/>
        <end position="232"/>
    </location>
</feature>
<comment type="function">
    <text evidence="10">Probably acts as a heme chaperone, transferring heme to an unknown acceptor. Binds one molecule of heme per monomer, possibly covalently. Binds 1 [4Fe-4S] cluster. The cluster is coordinated with 3 cysteines and an exchangeable S-adenosyl-L-methionine.</text>
</comment>
<evidence type="ECO:0000256" key="10">
    <source>
        <dbReference type="RuleBase" id="RU364116"/>
    </source>
</evidence>
<evidence type="ECO:0000313" key="12">
    <source>
        <dbReference type="EMBL" id="MXO85294.1"/>
    </source>
</evidence>
<evidence type="ECO:0000313" key="13">
    <source>
        <dbReference type="Proteomes" id="UP000433104"/>
    </source>
</evidence>
<dbReference type="GO" id="GO:0005737">
    <property type="term" value="C:cytoplasm"/>
    <property type="evidence" value="ECO:0007669"/>
    <property type="project" value="UniProtKB-SubCell"/>
</dbReference>
<dbReference type="PROSITE" id="PS51918">
    <property type="entry name" value="RADICAL_SAM"/>
    <property type="match status" value="1"/>
</dbReference>
<dbReference type="Pfam" id="PF04055">
    <property type="entry name" value="Radical_SAM"/>
    <property type="match status" value="1"/>
</dbReference>
<dbReference type="InterPro" id="IPR004559">
    <property type="entry name" value="HemW-like"/>
</dbReference>
<comment type="subcellular location">
    <subcellularLocation>
        <location evidence="10">Cytoplasm</location>
    </subcellularLocation>
</comment>
<keyword evidence="8 10" id="KW-0411">Iron-sulfur</keyword>
<evidence type="ECO:0000256" key="7">
    <source>
        <dbReference type="ARBA" id="ARBA00023004"/>
    </source>
</evidence>
<keyword evidence="6 10" id="KW-0479">Metal-binding</keyword>
<dbReference type="NCBIfam" id="TIGR00539">
    <property type="entry name" value="hemN_rel"/>
    <property type="match status" value="1"/>
</dbReference>
<comment type="caution">
    <text evidence="12">The sequence shown here is derived from an EMBL/GenBank/DDBJ whole genome shotgun (WGS) entry which is preliminary data.</text>
</comment>
<dbReference type="SFLD" id="SFLDF00562">
    <property type="entry name" value="HemN-like__clustered_with_heat"/>
    <property type="match status" value="1"/>
</dbReference>
<dbReference type="SFLD" id="SFLDF00288">
    <property type="entry name" value="HemN-like__clustered_with_nucl"/>
    <property type="match status" value="1"/>
</dbReference>
<dbReference type="AlphaFoldDB" id="A0A844ZCM2"/>
<keyword evidence="4 10" id="KW-0349">Heme</keyword>
<proteinExistence type="inferred from homology"/>
<evidence type="ECO:0000256" key="9">
    <source>
        <dbReference type="ARBA" id="ARBA00023186"/>
    </source>
</evidence>
<dbReference type="InterPro" id="IPR058240">
    <property type="entry name" value="rSAM_sf"/>
</dbReference>
<evidence type="ECO:0000259" key="11">
    <source>
        <dbReference type="PROSITE" id="PS51918"/>
    </source>
</evidence>
<evidence type="ECO:0000256" key="8">
    <source>
        <dbReference type="ARBA" id="ARBA00023014"/>
    </source>
</evidence>
<keyword evidence="13" id="KW-1185">Reference proteome</keyword>
<dbReference type="RefSeq" id="WP_160681706.1">
    <property type="nucleotide sequence ID" value="NZ_WTYW01000001.1"/>
</dbReference>
<dbReference type="GO" id="GO:0046872">
    <property type="term" value="F:metal ion binding"/>
    <property type="evidence" value="ECO:0007669"/>
    <property type="project" value="UniProtKB-UniRule"/>
</dbReference>
<protein>
    <recommendedName>
        <fullName evidence="3 10">Heme chaperone HemW</fullName>
    </recommendedName>
</protein>
<dbReference type="GO" id="GO:0004109">
    <property type="term" value="F:coproporphyrinogen oxidase activity"/>
    <property type="evidence" value="ECO:0007669"/>
    <property type="project" value="InterPro"/>
</dbReference>
<dbReference type="InterPro" id="IPR034505">
    <property type="entry name" value="Coproporphyrinogen-III_oxidase"/>
</dbReference>
<evidence type="ECO:0000256" key="2">
    <source>
        <dbReference type="ARBA" id="ARBA00006100"/>
    </source>
</evidence>
<dbReference type="SUPFAM" id="SSF102114">
    <property type="entry name" value="Radical SAM enzymes"/>
    <property type="match status" value="1"/>
</dbReference>
<dbReference type="Pfam" id="PF06969">
    <property type="entry name" value="HemN_C"/>
    <property type="match status" value="1"/>
</dbReference>
<dbReference type="SFLD" id="SFLDS00029">
    <property type="entry name" value="Radical_SAM"/>
    <property type="match status" value="1"/>
</dbReference>
<gene>
    <name evidence="12" type="ORF">GRI38_04555</name>
</gene>
<accession>A0A844ZCM2</accession>
<sequence>MARALYIHWPFCLSKCPYCDFNSHVRASVDHDAWQEALLRDMAYEAERAGGEPLSSIFFGGGTPSLMPPALVSALLSEAERLWGFAEQIEIALEANPTSVETAKLANLAVAGINRVSLGIQSLDDEALLFLGREHDAEQGLRALDVAQSHFPRVSFDLIYARPGQTLDAWRDELVRALSFGTQHLSLYQLTIEPGTRFATEQRRGRLVPLDDDACADMFALTDELTRAADLPAYEISNHAAPGEESRHNLTYWRYQDYVGIGPGAHGRRGGCATVRHKKPENWLTSVREYGHGTAEQRALPRHEQATEALLMGLRLREGVDLEALSRRFQLAESTMIDRANFERYRAHGFVERDGTRIMATRRAMPILNSLLQELVADDLVAA</sequence>
<evidence type="ECO:0000256" key="4">
    <source>
        <dbReference type="ARBA" id="ARBA00022617"/>
    </source>
</evidence>
<keyword evidence="5 10" id="KW-0949">S-adenosyl-L-methionine</keyword>
<reference evidence="12 13" key="1">
    <citation type="submission" date="2019-12" db="EMBL/GenBank/DDBJ databases">
        <title>Genomic-based taxomic classification of the family Erythrobacteraceae.</title>
        <authorList>
            <person name="Xu L."/>
        </authorList>
    </citation>
    <scope>NUCLEOTIDE SEQUENCE [LARGE SCALE GENOMIC DNA]</scope>
    <source>
        <strain evidence="12 13">MCCC 1A09962</strain>
    </source>
</reference>
<dbReference type="InterPro" id="IPR013785">
    <property type="entry name" value="Aldolase_TIM"/>
</dbReference>
<name>A0A844ZCM2_9SPHN</name>
<dbReference type="EMBL" id="WTYW01000001">
    <property type="protein sequence ID" value="MXO85294.1"/>
    <property type="molecule type" value="Genomic_DNA"/>
</dbReference>
<evidence type="ECO:0000256" key="1">
    <source>
        <dbReference type="ARBA" id="ARBA00001966"/>
    </source>
</evidence>
<keyword evidence="10" id="KW-0963">Cytoplasm</keyword>
<dbReference type="SFLD" id="SFLDG01065">
    <property type="entry name" value="anaerobic_coproporphyrinogen-I"/>
    <property type="match status" value="1"/>
</dbReference>
<dbReference type="GO" id="GO:0051539">
    <property type="term" value="F:4 iron, 4 sulfur cluster binding"/>
    <property type="evidence" value="ECO:0007669"/>
    <property type="project" value="UniProtKB-UniRule"/>
</dbReference>
<dbReference type="Proteomes" id="UP000433104">
    <property type="component" value="Unassembled WGS sequence"/>
</dbReference>
<dbReference type="PANTHER" id="PTHR13932">
    <property type="entry name" value="COPROPORPHYRINIGEN III OXIDASE"/>
    <property type="match status" value="1"/>
</dbReference>
<dbReference type="SMART" id="SM00729">
    <property type="entry name" value="Elp3"/>
    <property type="match status" value="1"/>
</dbReference>
<evidence type="ECO:0000256" key="6">
    <source>
        <dbReference type="ARBA" id="ARBA00022723"/>
    </source>
</evidence>
<dbReference type="OrthoDB" id="9808022at2"/>
<keyword evidence="7 10" id="KW-0408">Iron</keyword>
<dbReference type="InterPro" id="IPR006638">
    <property type="entry name" value="Elp3/MiaA/NifB-like_rSAM"/>
</dbReference>
<dbReference type="InterPro" id="IPR007197">
    <property type="entry name" value="rSAM"/>
</dbReference>
<evidence type="ECO:0000256" key="5">
    <source>
        <dbReference type="ARBA" id="ARBA00022691"/>
    </source>
</evidence>
<organism evidence="12 13">
    <name type="scientific">Parapontixanthobacter aurantiacus</name>
    <dbReference type="NCBI Taxonomy" id="1463599"/>
    <lineage>
        <taxon>Bacteria</taxon>
        <taxon>Pseudomonadati</taxon>
        <taxon>Pseudomonadota</taxon>
        <taxon>Alphaproteobacteria</taxon>
        <taxon>Sphingomonadales</taxon>
        <taxon>Erythrobacteraceae</taxon>
        <taxon>Parapontixanthobacter</taxon>
    </lineage>
</organism>
<keyword evidence="10" id="KW-0004">4Fe-4S</keyword>
<comment type="cofactor">
    <cofactor evidence="1">
        <name>[4Fe-4S] cluster</name>
        <dbReference type="ChEBI" id="CHEBI:49883"/>
    </cofactor>
</comment>
<dbReference type="Gene3D" id="3.20.20.70">
    <property type="entry name" value="Aldolase class I"/>
    <property type="match status" value="1"/>
</dbReference>